<dbReference type="PROSITE" id="PS00110">
    <property type="entry name" value="PYRUVATE_KINASE"/>
    <property type="match status" value="1"/>
</dbReference>
<reference evidence="18 19" key="1">
    <citation type="journal article" date="2011" name="J. Bacteriol.">
        <title>Genome sequence of Haloplasma contractile, an unusual contractile bacterium from a deep-sea anoxic brine lake.</title>
        <authorList>
            <person name="Antunes A."/>
            <person name="Alam I."/>
            <person name="El Dorry H."/>
            <person name="Siam R."/>
            <person name="Robertson A."/>
            <person name="Bajic V.B."/>
            <person name="Stingl U."/>
        </authorList>
    </citation>
    <scope>NUCLEOTIDE SEQUENCE [LARGE SCALE GENOMIC DNA]</scope>
    <source>
        <strain evidence="18 19">SSD-17B</strain>
    </source>
</reference>
<dbReference type="FunCoup" id="F7PWI9">
    <property type="interactions" value="319"/>
</dbReference>
<keyword evidence="10" id="KW-0067">ATP-binding</keyword>
<dbReference type="NCBIfam" id="NF004491">
    <property type="entry name" value="PRK05826.1"/>
    <property type="match status" value="1"/>
</dbReference>
<dbReference type="SUPFAM" id="SSF52935">
    <property type="entry name" value="PK C-terminal domain-like"/>
    <property type="match status" value="1"/>
</dbReference>
<dbReference type="AlphaFoldDB" id="F7PWI9"/>
<dbReference type="SUPFAM" id="SSF51621">
    <property type="entry name" value="Phosphoenolpyruvate/pyruvate domain"/>
    <property type="match status" value="1"/>
</dbReference>
<dbReference type="FunFam" id="2.40.33.10:FF:000001">
    <property type="entry name" value="Pyruvate kinase"/>
    <property type="match status" value="1"/>
</dbReference>
<evidence type="ECO:0000256" key="1">
    <source>
        <dbReference type="ARBA" id="ARBA00001946"/>
    </source>
</evidence>
<keyword evidence="12 15" id="KW-0324">Glycolysis</keyword>
<dbReference type="GO" id="GO:0004743">
    <property type="term" value="F:pyruvate kinase activity"/>
    <property type="evidence" value="ECO:0007669"/>
    <property type="project" value="UniProtKB-UniRule"/>
</dbReference>
<evidence type="ECO:0000256" key="7">
    <source>
        <dbReference type="ARBA" id="ARBA00022723"/>
    </source>
</evidence>
<dbReference type="InterPro" id="IPR015793">
    <property type="entry name" value="Pyrv_Knase_brl"/>
</dbReference>
<dbReference type="InterPro" id="IPR036918">
    <property type="entry name" value="Pyrv_Knase_C_sf"/>
</dbReference>
<evidence type="ECO:0000256" key="8">
    <source>
        <dbReference type="ARBA" id="ARBA00022741"/>
    </source>
</evidence>
<proteinExistence type="inferred from homology"/>
<evidence type="ECO:0000256" key="15">
    <source>
        <dbReference type="RuleBase" id="RU000504"/>
    </source>
</evidence>
<keyword evidence="6 15" id="KW-0808">Transferase</keyword>
<protein>
    <recommendedName>
        <fullName evidence="5 14">Pyruvate kinase</fullName>
        <ecNumber evidence="5 14">2.7.1.40</ecNumber>
    </recommendedName>
</protein>
<keyword evidence="11 15" id="KW-0460">Magnesium</keyword>
<dbReference type="PANTHER" id="PTHR11817">
    <property type="entry name" value="PYRUVATE KINASE"/>
    <property type="match status" value="1"/>
</dbReference>
<dbReference type="RefSeq" id="WP_008825611.1">
    <property type="nucleotide sequence ID" value="NZ_AFNU02000020.1"/>
</dbReference>
<evidence type="ECO:0000313" key="19">
    <source>
        <dbReference type="Proteomes" id="UP000005707"/>
    </source>
</evidence>
<dbReference type="InterPro" id="IPR001697">
    <property type="entry name" value="Pyr_Knase"/>
</dbReference>
<dbReference type="InParanoid" id="F7PWI9"/>
<dbReference type="SUPFAM" id="SSF50800">
    <property type="entry name" value="PK beta-barrel domain-like"/>
    <property type="match status" value="1"/>
</dbReference>
<gene>
    <name evidence="18" type="primary">pyk</name>
    <name evidence="18" type="ORF">HLPCO_002978</name>
</gene>
<evidence type="ECO:0000259" key="17">
    <source>
        <dbReference type="Pfam" id="PF02887"/>
    </source>
</evidence>
<dbReference type="EC" id="2.7.1.40" evidence="5 14"/>
<dbReference type="InterPro" id="IPR040442">
    <property type="entry name" value="Pyrv_kinase-like_dom_sf"/>
</dbReference>
<dbReference type="GO" id="GO:0006950">
    <property type="term" value="P:response to stress"/>
    <property type="evidence" value="ECO:0007669"/>
    <property type="project" value="UniProtKB-ARBA"/>
</dbReference>
<reference evidence="18 19" key="2">
    <citation type="journal article" date="2013" name="PLoS ONE">
        <title>INDIGO - INtegrated Data Warehouse of MIcrobial GenOmes with Examples from the Red Sea Extremophiles.</title>
        <authorList>
            <person name="Alam I."/>
            <person name="Antunes A."/>
            <person name="Kamau A.A."/>
            <person name="Ba Alawi W."/>
            <person name="Kalkatawi M."/>
            <person name="Stingl U."/>
            <person name="Bajic V.B."/>
        </authorList>
    </citation>
    <scope>NUCLEOTIDE SEQUENCE [LARGE SCALE GENOMIC DNA]</scope>
    <source>
        <strain evidence="18 19">SSD-17B</strain>
    </source>
</reference>
<comment type="pathway">
    <text evidence="3 15">Carbohydrate degradation; glycolysis; pyruvate from D-glyceraldehyde 3-phosphate: step 5/5.</text>
</comment>
<dbReference type="GO" id="GO:0030955">
    <property type="term" value="F:potassium ion binding"/>
    <property type="evidence" value="ECO:0007669"/>
    <property type="project" value="UniProtKB-UniRule"/>
</dbReference>
<evidence type="ECO:0000256" key="9">
    <source>
        <dbReference type="ARBA" id="ARBA00022777"/>
    </source>
</evidence>
<dbReference type="InterPro" id="IPR018209">
    <property type="entry name" value="Pyrv_Knase_AS"/>
</dbReference>
<comment type="caution">
    <text evidence="18">The sequence shown here is derived from an EMBL/GenBank/DDBJ whole genome shotgun (WGS) entry which is preliminary data.</text>
</comment>
<feature type="domain" description="Pyruvate kinase barrel" evidence="16">
    <location>
        <begin position="6"/>
        <end position="327"/>
    </location>
</feature>
<dbReference type="NCBIfam" id="NF004978">
    <property type="entry name" value="PRK06354.1"/>
    <property type="match status" value="1"/>
</dbReference>
<dbReference type="Proteomes" id="UP000005707">
    <property type="component" value="Unassembled WGS sequence"/>
</dbReference>
<evidence type="ECO:0000256" key="12">
    <source>
        <dbReference type="ARBA" id="ARBA00023152"/>
    </source>
</evidence>
<dbReference type="InterPro" id="IPR011037">
    <property type="entry name" value="Pyrv_Knase-like_insert_dom_sf"/>
</dbReference>
<evidence type="ECO:0000256" key="5">
    <source>
        <dbReference type="ARBA" id="ARBA00012142"/>
    </source>
</evidence>
<dbReference type="NCBIfam" id="TIGR01064">
    <property type="entry name" value="pyruv_kin"/>
    <property type="match status" value="1"/>
</dbReference>
<dbReference type="Pfam" id="PF02887">
    <property type="entry name" value="PK_C"/>
    <property type="match status" value="1"/>
</dbReference>
<keyword evidence="8" id="KW-0547">Nucleotide-binding</keyword>
<comment type="cofactor">
    <cofactor evidence="1">
        <name>Mg(2+)</name>
        <dbReference type="ChEBI" id="CHEBI:18420"/>
    </cofactor>
</comment>
<dbReference type="InterPro" id="IPR015806">
    <property type="entry name" value="Pyrv_Knase_insert_dom_sf"/>
</dbReference>
<evidence type="ECO:0000256" key="6">
    <source>
        <dbReference type="ARBA" id="ARBA00022679"/>
    </source>
</evidence>
<organism evidence="18 19">
    <name type="scientific">Haloplasma contractile SSD-17B</name>
    <dbReference type="NCBI Taxonomy" id="1033810"/>
    <lineage>
        <taxon>Bacteria</taxon>
        <taxon>Bacillati</taxon>
        <taxon>Mycoplasmatota</taxon>
        <taxon>Mollicutes</taxon>
        <taxon>Haloplasmatales</taxon>
        <taxon>Haloplasmataceae</taxon>
        <taxon>Haloplasma</taxon>
    </lineage>
</organism>
<comment type="cofactor">
    <cofactor evidence="2">
        <name>K(+)</name>
        <dbReference type="ChEBI" id="CHEBI:29103"/>
    </cofactor>
</comment>
<dbReference type="GO" id="GO:0005524">
    <property type="term" value="F:ATP binding"/>
    <property type="evidence" value="ECO:0007669"/>
    <property type="project" value="UniProtKB-KW"/>
</dbReference>
<dbReference type="eggNOG" id="COG0469">
    <property type="taxonomic scope" value="Bacteria"/>
</dbReference>
<keyword evidence="9 15" id="KW-0418">Kinase</keyword>
<dbReference type="GO" id="GO:0000287">
    <property type="term" value="F:magnesium ion binding"/>
    <property type="evidence" value="ECO:0007669"/>
    <property type="project" value="UniProtKB-UniRule"/>
</dbReference>
<comment type="catalytic activity">
    <reaction evidence="15">
        <text>pyruvate + ATP = phosphoenolpyruvate + ADP + H(+)</text>
        <dbReference type="Rhea" id="RHEA:18157"/>
        <dbReference type="ChEBI" id="CHEBI:15361"/>
        <dbReference type="ChEBI" id="CHEBI:15378"/>
        <dbReference type="ChEBI" id="CHEBI:30616"/>
        <dbReference type="ChEBI" id="CHEBI:58702"/>
        <dbReference type="ChEBI" id="CHEBI:456216"/>
        <dbReference type="EC" id="2.7.1.40"/>
    </reaction>
</comment>
<name>F7PWI9_9MOLU</name>
<dbReference type="PRINTS" id="PR01050">
    <property type="entry name" value="PYRUVTKNASE"/>
</dbReference>
<keyword evidence="19" id="KW-1185">Reference proteome</keyword>
<evidence type="ECO:0000256" key="4">
    <source>
        <dbReference type="ARBA" id="ARBA00008663"/>
    </source>
</evidence>
<dbReference type="InterPro" id="IPR015813">
    <property type="entry name" value="Pyrv/PenolPyrv_kinase-like_dom"/>
</dbReference>
<comment type="similarity">
    <text evidence="4 15">Belongs to the pyruvate kinase family.</text>
</comment>
<keyword evidence="7" id="KW-0479">Metal-binding</keyword>
<evidence type="ECO:0000256" key="14">
    <source>
        <dbReference type="NCBIfam" id="TIGR01064"/>
    </source>
</evidence>
<evidence type="ECO:0000256" key="11">
    <source>
        <dbReference type="ARBA" id="ARBA00022842"/>
    </source>
</evidence>
<sequence length="474" mass="51231">MEKNFKQVKMICTLGPASESKEIMSQLVDAGMNVTRFNFSHGDHAEQGGRMQTIREINEEKGTNVALLLDTKGPEIRTHLFEGKKVTVEDGSTVKVHMSEITGSATEFSVSYPGLIDDVEVGGTILVDDGYLELKVIEKQDGVIVTKAMNTHMIKDRRGINVPNAKLNMPFISEKDRADIIFGAEQKVDFIAASFVRRADDVLAIREILKEHGGENIQIIAKIENQEGVANAEEILEVADGIMVARGDLGVEVPAEEVPVIQKRLIRQCNEAGKIVVTATQMLESMQDNPRPTRAEVSDVANAVYDGTDAIMLSGESAAGTYPVRSVQMMADIARRIQSEIDHEEMVNRAIFSSPHTVGSAIGISVADSAYDLGAKTIVAATISGKTARELSKYRPVAPIIAATPKPETARALALNWGVHPVVVKETATTDELIQVAKEVADKEVGLESGDVAIITAGLPVGEGKTNLMKIHVK</sequence>
<accession>F7PWI9</accession>
<evidence type="ECO:0000256" key="13">
    <source>
        <dbReference type="ARBA" id="ARBA00023317"/>
    </source>
</evidence>
<evidence type="ECO:0000313" key="18">
    <source>
        <dbReference type="EMBL" id="ERJ10973.1"/>
    </source>
</evidence>
<dbReference type="Gene3D" id="3.40.1380.20">
    <property type="entry name" value="Pyruvate kinase, C-terminal domain"/>
    <property type="match status" value="1"/>
</dbReference>
<dbReference type="Pfam" id="PF00224">
    <property type="entry name" value="PK"/>
    <property type="match status" value="1"/>
</dbReference>
<dbReference type="Gene3D" id="3.20.20.60">
    <property type="entry name" value="Phosphoenolpyruvate-binding domains"/>
    <property type="match status" value="1"/>
</dbReference>
<dbReference type="EMBL" id="AFNU02000020">
    <property type="protein sequence ID" value="ERJ10973.1"/>
    <property type="molecule type" value="Genomic_DNA"/>
</dbReference>
<keyword evidence="13 18" id="KW-0670">Pyruvate</keyword>
<dbReference type="OrthoDB" id="9812123at2"/>
<evidence type="ECO:0000256" key="2">
    <source>
        <dbReference type="ARBA" id="ARBA00001958"/>
    </source>
</evidence>
<dbReference type="STRING" id="1033810.HLPCO_002978"/>
<dbReference type="InterPro" id="IPR015795">
    <property type="entry name" value="Pyrv_Knase_C"/>
</dbReference>
<evidence type="ECO:0000256" key="10">
    <source>
        <dbReference type="ARBA" id="ARBA00022840"/>
    </source>
</evidence>
<evidence type="ECO:0000256" key="3">
    <source>
        <dbReference type="ARBA" id="ARBA00004997"/>
    </source>
</evidence>
<feature type="domain" description="Pyruvate kinase C-terminal" evidence="17">
    <location>
        <begin position="361"/>
        <end position="472"/>
    </location>
</feature>
<dbReference type="GO" id="GO:0016301">
    <property type="term" value="F:kinase activity"/>
    <property type="evidence" value="ECO:0007669"/>
    <property type="project" value="UniProtKB-KW"/>
</dbReference>
<evidence type="ECO:0000259" key="16">
    <source>
        <dbReference type="Pfam" id="PF00224"/>
    </source>
</evidence>
<dbReference type="Gene3D" id="2.40.33.10">
    <property type="entry name" value="PK beta-barrel domain-like"/>
    <property type="match status" value="1"/>
</dbReference>
<dbReference type="UniPathway" id="UPA00109">
    <property type="reaction ID" value="UER00188"/>
</dbReference>
<dbReference type="FunFam" id="3.20.20.60:FF:000001">
    <property type="entry name" value="Pyruvate kinase"/>
    <property type="match status" value="1"/>
</dbReference>